<protein>
    <submittedName>
        <fullName evidence="1">Uncharacterized protein</fullName>
    </submittedName>
</protein>
<dbReference type="HOGENOM" id="CLU_1261367_0_0_1"/>
<dbReference type="OrthoDB" id="4578625at2759"/>
<dbReference type="Proteomes" id="UP000001056">
    <property type="component" value="Unassembled WGS sequence"/>
</dbReference>
<sequence length="219" mass="24395">MEQIDRRSLERTQYRMLMTLWEQLELQSPGTLDDATLNDLGVMEHEDEIHPINIYKGVNQEDMSFRSPMGDCPDKAGLYLTGHYLLPIAANTPHLGITMLNPTVAPEGRMLESELKAAVACLWAQTRSKEFTDHHTKPVLIFTFQLETQARITQAHMDPKTHTIILRQSRQLDLGGAPGVPPPDALLLIRWLLNSPVGATRYEDGDGDGELPGGDEAAT</sequence>
<dbReference type="InParanoid" id="Q2H5F1"/>
<dbReference type="AlphaFoldDB" id="Q2H5F1"/>
<evidence type="ECO:0000313" key="2">
    <source>
        <dbReference type="Proteomes" id="UP000001056"/>
    </source>
</evidence>
<gene>
    <name evidence="1" type="ORF">CHGG_06114</name>
</gene>
<dbReference type="GeneID" id="4390332"/>
<proteinExistence type="predicted"/>
<dbReference type="eggNOG" id="ENOG502SYJR">
    <property type="taxonomic scope" value="Eukaryota"/>
</dbReference>
<accession>Q2H5F1</accession>
<dbReference type="EMBL" id="CH408031">
    <property type="protein sequence ID" value="EAQ89495.1"/>
    <property type="molecule type" value="Genomic_DNA"/>
</dbReference>
<dbReference type="RefSeq" id="XP_001222209.1">
    <property type="nucleotide sequence ID" value="XM_001222208.1"/>
</dbReference>
<dbReference type="VEuPathDB" id="FungiDB:CHGG_06114"/>
<keyword evidence="2" id="KW-1185">Reference proteome</keyword>
<organism evidence="1 2">
    <name type="scientific">Chaetomium globosum (strain ATCC 6205 / CBS 148.51 / DSM 1962 / NBRC 6347 / NRRL 1970)</name>
    <name type="common">Soil fungus</name>
    <dbReference type="NCBI Taxonomy" id="306901"/>
    <lineage>
        <taxon>Eukaryota</taxon>
        <taxon>Fungi</taxon>
        <taxon>Dikarya</taxon>
        <taxon>Ascomycota</taxon>
        <taxon>Pezizomycotina</taxon>
        <taxon>Sordariomycetes</taxon>
        <taxon>Sordariomycetidae</taxon>
        <taxon>Sordariales</taxon>
        <taxon>Chaetomiaceae</taxon>
        <taxon>Chaetomium</taxon>
    </lineage>
</organism>
<name>Q2H5F1_CHAGB</name>
<evidence type="ECO:0000313" key="1">
    <source>
        <dbReference type="EMBL" id="EAQ89495.1"/>
    </source>
</evidence>
<reference evidence="2" key="1">
    <citation type="journal article" date="2015" name="Genome Announc.">
        <title>Draft genome sequence of the cellulolytic fungus Chaetomium globosum.</title>
        <authorList>
            <person name="Cuomo C.A."/>
            <person name="Untereiner W.A."/>
            <person name="Ma L.-J."/>
            <person name="Grabherr M."/>
            <person name="Birren B.W."/>
        </authorList>
    </citation>
    <scope>NUCLEOTIDE SEQUENCE [LARGE SCALE GENOMIC DNA]</scope>
    <source>
        <strain evidence="2">ATCC 6205 / CBS 148.51 / DSM 1962 / NBRC 6347 / NRRL 1970</strain>
    </source>
</reference>